<name>A0A919K060_9ACTN</name>
<proteinExistence type="predicted"/>
<dbReference type="Gene3D" id="2.40.380.10">
    <property type="entry name" value="FomD-like"/>
    <property type="match status" value="1"/>
</dbReference>
<protein>
    <recommendedName>
        <fullName evidence="1">DUF402 domain-containing protein</fullName>
    </recommendedName>
</protein>
<gene>
    <name evidence="2" type="ORF">Ari01nite_59260</name>
</gene>
<dbReference type="EMBL" id="BOMV01000063">
    <property type="protein sequence ID" value="GIE98461.1"/>
    <property type="molecule type" value="Genomic_DNA"/>
</dbReference>
<sequence length="178" mass="20676">MTDSIADQLTPTTVILNGKVRAAGRRLGQVIVYEWGFEHRGRDRVQRSFVLLDDGFQIGQPVVFSDELTGWWYCDLIKVVDHGDVVTVDDWWIDVIVGPQPDRPFRMLDLHEYAEAMERGALTTAQAADGLMRTQRFLDRRLNRNYDQDRGEWLAFPPPDVRKLMDVRFPREWSTITP</sequence>
<dbReference type="InterPro" id="IPR035930">
    <property type="entry name" value="FomD-like_sf"/>
</dbReference>
<dbReference type="Proteomes" id="UP000636960">
    <property type="component" value="Unassembled WGS sequence"/>
</dbReference>
<dbReference type="RefSeq" id="WP_203785494.1">
    <property type="nucleotide sequence ID" value="NZ_BOMV01000063.1"/>
</dbReference>
<comment type="caution">
    <text evidence="2">The sequence shown here is derived from an EMBL/GenBank/DDBJ whole genome shotgun (WGS) entry which is preliminary data.</text>
</comment>
<evidence type="ECO:0000259" key="1">
    <source>
        <dbReference type="Pfam" id="PF04167"/>
    </source>
</evidence>
<dbReference type="InterPro" id="IPR007295">
    <property type="entry name" value="DUF402"/>
</dbReference>
<accession>A0A919K060</accession>
<keyword evidence="3" id="KW-1185">Reference proteome</keyword>
<reference evidence="2" key="1">
    <citation type="submission" date="2021-01" db="EMBL/GenBank/DDBJ databases">
        <title>Whole genome shotgun sequence of Actinoplanes rishiriensis NBRC 108556.</title>
        <authorList>
            <person name="Komaki H."/>
            <person name="Tamura T."/>
        </authorList>
    </citation>
    <scope>NUCLEOTIDE SEQUENCE</scope>
    <source>
        <strain evidence="2">NBRC 108556</strain>
    </source>
</reference>
<evidence type="ECO:0000313" key="2">
    <source>
        <dbReference type="EMBL" id="GIE98461.1"/>
    </source>
</evidence>
<dbReference type="SUPFAM" id="SSF159234">
    <property type="entry name" value="FomD-like"/>
    <property type="match status" value="1"/>
</dbReference>
<dbReference type="Pfam" id="PF04167">
    <property type="entry name" value="DUF402"/>
    <property type="match status" value="1"/>
</dbReference>
<dbReference type="AlphaFoldDB" id="A0A919K060"/>
<evidence type="ECO:0000313" key="3">
    <source>
        <dbReference type="Proteomes" id="UP000636960"/>
    </source>
</evidence>
<organism evidence="2 3">
    <name type="scientific">Paractinoplanes rishiriensis</name>
    <dbReference type="NCBI Taxonomy" id="1050105"/>
    <lineage>
        <taxon>Bacteria</taxon>
        <taxon>Bacillati</taxon>
        <taxon>Actinomycetota</taxon>
        <taxon>Actinomycetes</taxon>
        <taxon>Micromonosporales</taxon>
        <taxon>Micromonosporaceae</taxon>
        <taxon>Paractinoplanes</taxon>
    </lineage>
</organism>
<feature type="domain" description="DUF402" evidence="1">
    <location>
        <begin position="49"/>
        <end position="139"/>
    </location>
</feature>